<dbReference type="GO" id="GO:0005802">
    <property type="term" value="C:trans-Golgi network"/>
    <property type="evidence" value="ECO:0007669"/>
    <property type="project" value="InterPro"/>
</dbReference>
<dbReference type="AlphaFoldDB" id="A0A915IHS6"/>
<feature type="compositionally biased region" description="Low complexity" evidence="5">
    <location>
        <begin position="60"/>
        <end position="73"/>
    </location>
</feature>
<protein>
    <submittedName>
        <fullName evidence="8">LisH domain-containing protein</fullName>
    </submittedName>
</protein>
<feature type="region of interest" description="Disordered" evidence="5">
    <location>
        <begin position="1"/>
        <end position="77"/>
    </location>
</feature>
<dbReference type="PANTHER" id="PTHR32059">
    <property type="entry name" value="RAB11-BINDING PROTEIN RELCH"/>
    <property type="match status" value="1"/>
</dbReference>
<keyword evidence="7" id="KW-1185">Reference proteome</keyword>
<dbReference type="InterPro" id="IPR021133">
    <property type="entry name" value="HEAT_type_2"/>
</dbReference>
<keyword evidence="4" id="KW-0175">Coiled coil</keyword>
<dbReference type="InterPro" id="IPR016024">
    <property type="entry name" value="ARM-type_fold"/>
</dbReference>
<evidence type="ECO:0000256" key="4">
    <source>
        <dbReference type="SAM" id="Coils"/>
    </source>
</evidence>
<dbReference type="OMA" id="IETCPFL"/>
<proteinExistence type="inferred from homology"/>
<dbReference type="PANTHER" id="PTHR32059:SF0">
    <property type="entry name" value="RAB11-BINDING PROTEIN RELCH"/>
    <property type="match status" value="1"/>
</dbReference>
<dbReference type="InterPro" id="IPR040362">
    <property type="entry name" value="RELCH"/>
</dbReference>
<dbReference type="InterPro" id="IPR011989">
    <property type="entry name" value="ARM-like"/>
</dbReference>
<dbReference type="Gene3D" id="1.25.10.10">
    <property type="entry name" value="Leucine-rich Repeat Variant"/>
    <property type="match status" value="2"/>
</dbReference>
<feature type="compositionally biased region" description="Polar residues" evidence="5">
    <location>
        <begin position="18"/>
        <end position="42"/>
    </location>
</feature>
<dbReference type="InterPro" id="IPR054573">
    <property type="entry name" value="PP2A/SF3B1-like_HEAT"/>
</dbReference>
<feature type="coiled-coil region" evidence="4">
    <location>
        <begin position="292"/>
        <end position="326"/>
    </location>
</feature>
<organism evidence="7 8">
    <name type="scientific">Romanomermis culicivorax</name>
    <name type="common">Nematode worm</name>
    <dbReference type="NCBI Taxonomy" id="13658"/>
    <lineage>
        <taxon>Eukaryota</taxon>
        <taxon>Metazoa</taxon>
        <taxon>Ecdysozoa</taxon>
        <taxon>Nematoda</taxon>
        <taxon>Enoplea</taxon>
        <taxon>Dorylaimia</taxon>
        <taxon>Mermithida</taxon>
        <taxon>Mermithoidea</taxon>
        <taxon>Mermithidae</taxon>
        <taxon>Romanomermis</taxon>
    </lineage>
</organism>
<keyword evidence="1" id="KW-0677">Repeat</keyword>
<feature type="domain" description="Phosphatase PP2A regulatory subunit A/Splicing factor 3B subunit 1-like HEAT repeat" evidence="6">
    <location>
        <begin position="557"/>
        <end position="619"/>
    </location>
</feature>
<dbReference type="PROSITE" id="PS50077">
    <property type="entry name" value="HEAT_REPEAT"/>
    <property type="match status" value="1"/>
</dbReference>
<evidence type="ECO:0000313" key="7">
    <source>
        <dbReference type="Proteomes" id="UP000887565"/>
    </source>
</evidence>
<evidence type="ECO:0000256" key="2">
    <source>
        <dbReference type="ARBA" id="ARBA00038332"/>
    </source>
</evidence>
<dbReference type="SUPFAM" id="SSF48371">
    <property type="entry name" value="ARM repeat"/>
    <property type="match status" value="1"/>
</dbReference>
<sequence>MSSCPGINPFCEDERRVNNNPVPHSQTPDQLCHRCSSSSNAGGKSAPPSENVHPFSLNLSTSPTPNESPPSSTDNKFSTYDSISRRLLEENFLLTALEFYAELMESGHECKRLRDFFSNPANFDFRVHLSNRFDASPNAGLARTSSAQTLDSLDYFHYSDDGKQNDEKLAVLEFELRKANETIKGLREQLTLATSSISENINFRSDCSKTDECDQKSYHLQSHEKKAINFLDFDHWDDIGLNIPRPNDLLSLFRQHTNDHLIDRNDKCLEDFACQTCIEEDPHDKTSLNNVKIQLTTRNQLLEREIERLNMEMDKLHQLVSNLDTEIKDRSSSFVKATLAMTLADGWKSERKVPGSFKRVLFQSVNGSFGSKNKLTELAAKESREKVKNNRVMGDPEAGNYPLCGPMDTAAIETLALTHDADEFNQKWLHKALIAVTAEDLINLLWKMLPSIISNIPTNKKEELIPLILSLASLHPDLKERDKMLDLFFRLFKKLDDEQRSTLVVGCVSYARHVGYVRTEAELLPQLWEQITDKSVERRLLIVEICGALVPHLPPGLISSLLLSILTQLLDDNSEQVKEATIKSLALVCAYIEDQDKFQSILNLMLKALSDTNESVRPADESTAKIFVNILKQFNYVLYVDVIKNAPFYSGATTDYSASNDYNYDLPLSKANFENPRHYFDSEKEYLHYKRLLDEYTDQEWYLTWSSLDFIYKELVPSIIKSLSRLECSSFRQLPHNYVTYFRNLTGLFGLTFTATKIKDAFLDLCPSLRLLSSGQNLQICDQLSDIAYGLLPVYVVGILADVLETKDKTNALKTFIKNSTLVVGEFEIDNSSLIMTYEMLSSSKSYHELNLSIIYELLTHENFNVRKLCAIILGKLCKKITDANIKSRALSALITLASDSAKIVKMTALPLFVEFIELETYSIEFDEKLRMQFSSYFDKSHSENDESTEITVQLLRLLAQAAPYIDAYFRDEYILPQLAIIVARNNLCQYPDLKNIMTASIFECYSALSCCSSLSPNSIRVNFLPGLKNLQKDLDNERSQVANSILKDLELKLVTGQQQAVTSVFYGKTGNSLSIANETVDVVKSRMFSKLKDFKEKMDMHKESVPKIFGVKK</sequence>
<feature type="coiled-coil region" evidence="4">
    <location>
        <begin position="169"/>
        <end position="196"/>
    </location>
</feature>
<evidence type="ECO:0000256" key="3">
    <source>
        <dbReference type="PROSITE-ProRule" id="PRU00103"/>
    </source>
</evidence>
<evidence type="ECO:0000259" key="6">
    <source>
        <dbReference type="Pfam" id="PF22646"/>
    </source>
</evidence>
<dbReference type="GO" id="GO:0032367">
    <property type="term" value="P:intracellular cholesterol transport"/>
    <property type="evidence" value="ECO:0007669"/>
    <property type="project" value="InterPro"/>
</dbReference>
<reference evidence="8" key="1">
    <citation type="submission" date="2022-11" db="UniProtKB">
        <authorList>
            <consortium name="WormBaseParasite"/>
        </authorList>
    </citation>
    <scope>IDENTIFICATION</scope>
</reference>
<name>A0A915IHS6_ROMCU</name>
<comment type="similarity">
    <text evidence="2">Belongs to the phosphatase 2A regulatory subunit A family.</text>
</comment>
<evidence type="ECO:0000256" key="5">
    <source>
        <dbReference type="SAM" id="MobiDB-lite"/>
    </source>
</evidence>
<accession>A0A915IHS6</accession>
<dbReference type="WBParaSite" id="nRc.2.0.1.t13359-RA">
    <property type="protein sequence ID" value="nRc.2.0.1.t13359-RA"/>
    <property type="gene ID" value="nRc.2.0.1.g13359"/>
</dbReference>
<evidence type="ECO:0000313" key="8">
    <source>
        <dbReference type="WBParaSite" id="nRc.2.0.1.t13359-RA"/>
    </source>
</evidence>
<dbReference type="GO" id="GO:0055037">
    <property type="term" value="C:recycling endosome"/>
    <property type="evidence" value="ECO:0007669"/>
    <property type="project" value="TreeGrafter"/>
</dbReference>
<feature type="repeat" description="HEAT" evidence="3">
    <location>
        <begin position="562"/>
        <end position="596"/>
    </location>
</feature>
<dbReference type="Proteomes" id="UP000887565">
    <property type="component" value="Unplaced"/>
</dbReference>
<evidence type="ECO:0000256" key="1">
    <source>
        <dbReference type="ARBA" id="ARBA00022737"/>
    </source>
</evidence>
<dbReference type="Pfam" id="PF22646">
    <property type="entry name" value="PPP2R1A-like_HEAT"/>
    <property type="match status" value="1"/>
</dbReference>